<dbReference type="eggNOG" id="COG1977">
    <property type="taxonomic scope" value="Bacteria"/>
</dbReference>
<dbReference type="PANTHER" id="PTHR38031">
    <property type="entry name" value="SULFUR CARRIER PROTEIN SLR0821-RELATED"/>
    <property type="match status" value="1"/>
</dbReference>
<organism evidence="1 2">
    <name type="scientific">Micromonospora chokoriensis</name>
    <dbReference type="NCBI Taxonomy" id="356851"/>
    <lineage>
        <taxon>Bacteria</taxon>
        <taxon>Bacillati</taxon>
        <taxon>Actinomycetota</taxon>
        <taxon>Actinomycetes</taxon>
        <taxon>Micromonosporales</taxon>
        <taxon>Micromonosporaceae</taxon>
        <taxon>Micromonospora</taxon>
    </lineage>
</organism>
<name>A0A1C4YT89_9ACTN</name>
<protein>
    <submittedName>
        <fullName evidence="1">Molybdopterin synthase subunit MoaD</fullName>
    </submittedName>
</protein>
<dbReference type="Proteomes" id="UP000198224">
    <property type="component" value="Chromosome I"/>
</dbReference>
<dbReference type="InterPro" id="IPR054834">
    <property type="entry name" value="SAMP1_3"/>
</dbReference>
<dbReference type="SUPFAM" id="SSF54285">
    <property type="entry name" value="MoaD/ThiS"/>
    <property type="match status" value="1"/>
</dbReference>
<dbReference type="InterPro" id="IPR052045">
    <property type="entry name" value="Sulfur_Carrier/Prot_Modifier"/>
</dbReference>
<dbReference type="AlphaFoldDB" id="A0A1C4YT89"/>
<evidence type="ECO:0000313" key="2">
    <source>
        <dbReference type="Proteomes" id="UP000198224"/>
    </source>
</evidence>
<proteinExistence type="predicted"/>
<dbReference type="InterPro" id="IPR012675">
    <property type="entry name" value="Beta-grasp_dom_sf"/>
</dbReference>
<sequence>MCSASALRRCDVVTVLLPGPLRGEAGGASRLSVAAAGTLRAVLDELAAHHPRLSRRIRDERGELRRYVNVFVDGEDCRHSGGLATPVGDDAEVQVLPSVAGG</sequence>
<dbReference type="InterPro" id="IPR016155">
    <property type="entry name" value="Mopterin_synth/thiamin_S_b"/>
</dbReference>
<evidence type="ECO:0000313" key="1">
    <source>
        <dbReference type="EMBL" id="SCF23965.1"/>
    </source>
</evidence>
<keyword evidence="2" id="KW-1185">Reference proteome</keyword>
<dbReference type="EMBL" id="LT607409">
    <property type="protein sequence ID" value="SCF23965.1"/>
    <property type="molecule type" value="Genomic_DNA"/>
</dbReference>
<dbReference type="Gene3D" id="3.10.20.30">
    <property type="match status" value="1"/>
</dbReference>
<dbReference type="NCBIfam" id="NF041918">
    <property type="entry name" value="SAMP1"/>
    <property type="match status" value="1"/>
</dbReference>
<gene>
    <name evidence="1" type="ORF">GA0070612_5209</name>
</gene>
<reference evidence="2" key="1">
    <citation type="submission" date="2016-06" db="EMBL/GenBank/DDBJ databases">
        <authorList>
            <person name="Varghese N."/>
            <person name="Submissions Spin"/>
        </authorList>
    </citation>
    <scope>NUCLEOTIDE SEQUENCE [LARGE SCALE GENOMIC DNA]</scope>
    <source>
        <strain evidence="2">DSM 45160</strain>
    </source>
</reference>
<dbReference type="InterPro" id="IPR003749">
    <property type="entry name" value="ThiS/MoaD-like"/>
</dbReference>
<dbReference type="Pfam" id="PF02597">
    <property type="entry name" value="ThiS"/>
    <property type="match status" value="1"/>
</dbReference>
<dbReference type="PANTHER" id="PTHR38031:SF1">
    <property type="entry name" value="SULFUR CARRIER PROTEIN CYSO"/>
    <property type="match status" value="1"/>
</dbReference>
<accession>A0A1C4YT89</accession>